<name>A0A1F7YH47_9BACT</name>
<dbReference type="Gene3D" id="3.40.50.720">
    <property type="entry name" value="NAD(P)-binding Rossmann-like Domain"/>
    <property type="match status" value="2"/>
</dbReference>
<evidence type="ECO:0000313" key="7">
    <source>
        <dbReference type="EMBL" id="OGM26647.1"/>
    </source>
</evidence>
<evidence type="ECO:0000313" key="8">
    <source>
        <dbReference type="Proteomes" id="UP000178851"/>
    </source>
</evidence>
<comment type="cofactor">
    <cofactor evidence="4">
        <name>Zn(2+)</name>
        <dbReference type="ChEBI" id="CHEBI:29105"/>
    </cofactor>
</comment>
<evidence type="ECO:0000259" key="6">
    <source>
        <dbReference type="Pfam" id="PF08240"/>
    </source>
</evidence>
<dbReference type="SUPFAM" id="SSF50129">
    <property type="entry name" value="GroES-like"/>
    <property type="match status" value="1"/>
</dbReference>
<evidence type="ECO:0000256" key="3">
    <source>
        <dbReference type="ARBA" id="ARBA00023002"/>
    </source>
</evidence>
<dbReference type="InterPro" id="IPR011032">
    <property type="entry name" value="GroES-like_sf"/>
</dbReference>
<dbReference type="EMBL" id="MGGI01000012">
    <property type="protein sequence ID" value="OGM26647.1"/>
    <property type="molecule type" value="Genomic_DNA"/>
</dbReference>
<proteinExistence type="inferred from homology"/>
<dbReference type="InterPro" id="IPR013149">
    <property type="entry name" value="ADH-like_C"/>
</dbReference>
<dbReference type="SUPFAM" id="SSF51735">
    <property type="entry name" value="NAD(P)-binding Rossmann-fold domains"/>
    <property type="match status" value="1"/>
</dbReference>
<keyword evidence="2 4" id="KW-0862">Zinc</keyword>
<evidence type="ECO:0000256" key="1">
    <source>
        <dbReference type="ARBA" id="ARBA00022723"/>
    </source>
</evidence>
<accession>A0A1F7YH47</accession>
<dbReference type="PANTHER" id="PTHR43401">
    <property type="entry name" value="L-THREONINE 3-DEHYDROGENASE"/>
    <property type="match status" value="1"/>
</dbReference>
<dbReference type="InterPro" id="IPR050129">
    <property type="entry name" value="Zn_alcohol_dh"/>
</dbReference>
<feature type="domain" description="Alcohol dehydrogenase-like N-terminal" evidence="6">
    <location>
        <begin position="25"/>
        <end position="132"/>
    </location>
</feature>
<dbReference type="PANTHER" id="PTHR43401:SF2">
    <property type="entry name" value="L-THREONINE 3-DEHYDROGENASE"/>
    <property type="match status" value="1"/>
</dbReference>
<keyword evidence="3" id="KW-0560">Oxidoreductase</keyword>
<feature type="domain" description="Alcohol dehydrogenase-like C-terminal" evidence="5">
    <location>
        <begin position="194"/>
        <end position="283"/>
    </location>
</feature>
<evidence type="ECO:0000256" key="4">
    <source>
        <dbReference type="RuleBase" id="RU361277"/>
    </source>
</evidence>
<sequence length="325" mass="35846">MKAIIISRKIQLKEIPDPHLVSTYDVMIKVKATGLCGSDVQRIHKILKREINIHPVLGHEIAGEVIKVGENVKHIKVGDRVAVEPIINCNNCHFCKSGNYQFCLNIKALGKNINGGFAEYIVVPAQNAHKLNPKITYTSGSLLDVISVCVHCMNLAGGFSNKKIAIVGDGSVGMTCMKLALYHKAKSVFLVGKKTLRKRILKHKGSFDLVIEAVGRRNSETLNLAIELVRIKGKVIVLGVYPNGFLLHLNARSLFFKEINLVGSNSYACFKGKKEIKTALKLLNGSKIDFGSIITHTLPLSKFKEGLKLFENKNTSHAKKVIFIP</sequence>
<comment type="caution">
    <text evidence="7">The sequence shown here is derived from an EMBL/GenBank/DDBJ whole genome shotgun (WGS) entry which is preliminary data.</text>
</comment>
<dbReference type="Gene3D" id="3.90.180.10">
    <property type="entry name" value="Medium-chain alcohol dehydrogenases, catalytic domain"/>
    <property type="match status" value="2"/>
</dbReference>
<organism evidence="7 8">
    <name type="scientific">Candidatus Woesebacteria bacterium RIFCSPHIGHO2_01_FULL_39_28</name>
    <dbReference type="NCBI Taxonomy" id="1802496"/>
    <lineage>
        <taxon>Bacteria</taxon>
        <taxon>Candidatus Woeseibacteriota</taxon>
    </lineage>
</organism>
<evidence type="ECO:0000256" key="2">
    <source>
        <dbReference type="ARBA" id="ARBA00022833"/>
    </source>
</evidence>
<keyword evidence="1 4" id="KW-0479">Metal-binding</keyword>
<dbReference type="Proteomes" id="UP000178851">
    <property type="component" value="Unassembled WGS sequence"/>
</dbReference>
<dbReference type="InterPro" id="IPR013154">
    <property type="entry name" value="ADH-like_N"/>
</dbReference>
<dbReference type="Pfam" id="PF08240">
    <property type="entry name" value="ADH_N"/>
    <property type="match status" value="1"/>
</dbReference>
<dbReference type="AlphaFoldDB" id="A0A1F7YH47"/>
<dbReference type="GO" id="GO:0016491">
    <property type="term" value="F:oxidoreductase activity"/>
    <property type="evidence" value="ECO:0007669"/>
    <property type="project" value="UniProtKB-KW"/>
</dbReference>
<dbReference type="PROSITE" id="PS00059">
    <property type="entry name" value="ADH_ZINC"/>
    <property type="match status" value="1"/>
</dbReference>
<evidence type="ECO:0008006" key="9">
    <source>
        <dbReference type="Google" id="ProtNLM"/>
    </source>
</evidence>
<comment type="similarity">
    <text evidence="4">Belongs to the zinc-containing alcohol dehydrogenase family.</text>
</comment>
<dbReference type="Pfam" id="PF00107">
    <property type="entry name" value="ADH_zinc_N"/>
    <property type="match status" value="1"/>
</dbReference>
<gene>
    <name evidence="7" type="ORF">A2627_01330</name>
</gene>
<reference evidence="7 8" key="1">
    <citation type="journal article" date="2016" name="Nat. Commun.">
        <title>Thousands of microbial genomes shed light on interconnected biogeochemical processes in an aquifer system.</title>
        <authorList>
            <person name="Anantharaman K."/>
            <person name="Brown C.T."/>
            <person name="Hug L.A."/>
            <person name="Sharon I."/>
            <person name="Castelle C.J."/>
            <person name="Probst A.J."/>
            <person name="Thomas B.C."/>
            <person name="Singh A."/>
            <person name="Wilkins M.J."/>
            <person name="Karaoz U."/>
            <person name="Brodie E.L."/>
            <person name="Williams K.H."/>
            <person name="Hubbard S.S."/>
            <person name="Banfield J.F."/>
        </authorList>
    </citation>
    <scope>NUCLEOTIDE SEQUENCE [LARGE SCALE GENOMIC DNA]</scope>
</reference>
<dbReference type="InterPro" id="IPR002328">
    <property type="entry name" value="ADH_Zn_CS"/>
</dbReference>
<evidence type="ECO:0000259" key="5">
    <source>
        <dbReference type="Pfam" id="PF00107"/>
    </source>
</evidence>
<protein>
    <recommendedName>
        <fullName evidence="9">Enoyl reductase (ER) domain-containing protein</fullName>
    </recommendedName>
</protein>
<dbReference type="GO" id="GO:0008270">
    <property type="term" value="F:zinc ion binding"/>
    <property type="evidence" value="ECO:0007669"/>
    <property type="project" value="InterPro"/>
</dbReference>
<dbReference type="InterPro" id="IPR036291">
    <property type="entry name" value="NAD(P)-bd_dom_sf"/>
</dbReference>